<dbReference type="HAMAP" id="MF_01416">
    <property type="entry name" value="ATP_synth_delta_bact"/>
    <property type="match status" value="1"/>
</dbReference>
<dbReference type="PRINTS" id="PR00125">
    <property type="entry name" value="ATPASEDELTA"/>
</dbReference>
<keyword evidence="6" id="KW-0472">Membrane</keyword>
<dbReference type="OrthoDB" id="1262810at2759"/>
<keyword evidence="5" id="KW-0406">Ion transport</keyword>
<dbReference type="Gene3D" id="1.10.520.20">
    <property type="entry name" value="N-terminal domain of the delta subunit of the F1F0-ATP synthase"/>
    <property type="match status" value="1"/>
</dbReference>
<comment type="subcellular location">
    <subcellularLocation>
        <location evidence="1">Membrane</location>
    </subcellularLocation>
</comment>
<dbReference type="PANTHER" id="PTHR11910">
    <property type="entry name" value="ATP SYNTHASE DELTA CHAIN"/>
    <property type="match status" value="1"/>
</dbReference>
<dbReference type="NCBIfam" id="TIGR01145">
    <property type="entry name" value="ATP_synt_delta"/>
    <property type="match status" value="1"/>
</dbReference>
<accession>A0A0P6ECF5</accession>
<organism evidence="9">
    <name type="scientific">Daphnia magna</name>
    <dbReference type="NCBI Taxonomy" id="35525"/>
    <lineage>
        <taxon>Eukaryota</taxon>
        <taxon>Metazoa</taxon>
        <taxon>Ecdysozoa</taxon>
        <taxon>Arthropoda</taxon>
        <taxon>Crustacea</taxon>
        <taxon>Branchiopoda</taxon>
        <taxon>Diplostraca</taxon>
        <taxon>Cladocera</taxon>
        <taxon>Anomopoda</taxon>
        <taxon>Daphniidae</taxon>
        <taxon>Daphnia</taxon>
    </lineage>
</organism>
<protein>
    <recommendedName>
        <fullName evidence="8">Oligomycin sensitivity conferral protein</fullName>
    </recommendedName>
</protein>
<evidence type="ECO:0000256" key="4">
    <source>
        <dbReference type="ARBA" id="ARBA00022781"/>
    </source>
</evidence>
<evidence type="ECO:0000256" key="7">
    <source>
        <dbReference type="ARBA" id="ARBA00023310"/>
    </source>
</evidence>
<name>A0A0P6ECF5_9CRUS</name>
<evidence type="ECO:0000256" key="3">
    <source>
        <dbReference type="ARBA" id="ARBA00022448"/>
    </source>
</evidence>
<keyword evidence="7" id="KW-0066">ATP synthesis</keyword>
<keyword evidence="4" id="KW-0375">Hydrogen ion transport</keyword>
<evidence type="ECO:0000256" key="1">
    <source>
        <dbReference type="ARBA" id="ARBA00004370"/>
    </source>
</evidence>
<dbReference type="AlphaFoldDB" id="A0A0P6ECF5"/>
<comment type="similarity">
    <text evidence="2">Belongs to the ATPase delta chain family.</text>
</comment>
<proteinExistence type="inferred from homology"/>
<dbReference type="SUPFAM" id="SSF47928">
    <property type="entry name" value="N-terminal domain of the delta subunit of the F1F0-ATP synthase"/>
    <property type="match status" value="1"/>
</dbReference>
<evidence type="ECO:0000313" key="9">
    <source>
        <dbReference type="EMBL" id="JAN29310.1"/>
    </source>
</evidence>
<dbReference type="InterPro" id="IPR000711">
    <property type="entry name" value="ATPase_OSCP/dsu"/>
</dbReference>
<dbReference type="GO" id="GO:0016020">
    <property type="term" value="C:membrane"/>
    <property type="evidence" value="ECO:0007669"/>
    <property type="project" value="UniProtKB-SubCell"/>
</dbReference>
<dbReference type="GO" id="GO:0046933">
    <property type="term" value="F:proton-transporting ATP synthase activity, rotational mechanism"/>
    <property type="evidence" value="ECO:0007669"/>
    <property type="project" value="InterPro"/>
</dbReference>
<evidence type="ECO:0000256" key="2">
    <source>
        <dbReference type="ARBA" id="ARBA00007046"/>
    </source>
</evidence>
<evidence type="ECO:0000256" key="8">
    <source>
        <dbReference type="ARBA" id="ARBA00033369"/>
    </source>
</evidence>
<evidence type="ECO:0000256" key="5">
    <source>
        <dbReference type="ARBA" id="ARBA00023065"/>
    </source>
</evidence>
<keyword evidence="3" id="KW-0813">Transport</keyword>
<sequence>MAASTKFGVLARNFSTPNFVEAAILVGSTVQVFGFYGRYASALYSAASKQKSLDKVEKELKDFQATIAKDSRLGEFISNPTLKRSLKKDALGSVAKKLNMSSITGNFLQLLAENGRLSKLDVVTNHFLTMMAAFRGEVTCEITSAKALDAATLKEVTAALSGFLQKGQSLNVTTKVDPSIVGGLVVSIGDRYIDMSLSSKIDRYTTLLKQPV</sequence>
<dbReference type="Pfam" id="PF00213">
    <property type="entry name" value="OSCP"/>
    <property type="match status" value="1"/>
</dbReference>
<dbReference type="EMBL" id="GDIQ01065427">
    <property type="protein sequence ID" value="JAN29310.1"/>
    <property type="molecule type" value="Transcribed_RNA"/>
</dbReference>
<dbReference type="InterPro" id="IPR026015">
    <property type="entry name" value="ATP_synth_OSCP/delta_N_sf"/>
</dbReference>
<reference evidence="9" key="1">
    <citation type="submission" date="2015-10" db="EMBL/GenBank/DDBJ databases">
        <title>EvidentialGene: Evidence-directed Construction of Complete mRNA Transcriptomes without Genomes.</title>
        <authorList>
            <person name="Gilbert D.G."/>
        </authorList>
    </citation>
    <scope>NUCLEOTIDE SEQUENCE</scope>
</reference>
<evidence type="ECO:0000256" key="6">
    <source>
        <dbReference type="ARBA" id="ARBA00023136"/>
    </source>
</evidence>